<accession>A0ABN7V196</accession>
<sequence length="55" mass="6764">MEISEEDYKTIKENSSSSKDQIEIEKKNRLFLEDYWEVHGIITYWYGHYLYNRIG</sequence>
<evidence type="ECO:0000313" key="3">
    <source>
        <dbReference type="Proteomes" id="UP000789901"/>
    </source>
</evidence>
<evidence type="ECO:0000313" key="2">
    <source>
        <dbReference type="EMBL" id="CAG8716647.1"/>
    </source>
</evidence>
<protein>
    <submittedName>
        <fullName evidence="2">28751_t:CDS:1</fullName>
    </submittedName>
</protein>
<evidence type="ECO:0000256" key="1">
    <source>
        <dbReference type="SAM" id="MobiDB-lite"/>
    </source>
</evidence>
<reference evidence="2 3" key="1">
    <citation type="submission" date="2021-06" db="EMBL/GenBank/DDBJ databases">
        <authorList>
            <person name="Kallberg Y."/>
            <person name="Tangrot J."/>
            <person name="Rosling A."/>
        </authorList>
    </citation>
    <scope>NUCLEOTIDE SEQUENCE [LARGE SCALE GENOMIC DNA]</scope>
    <source>
        <strain evidence="2 3">120-4 pot B 10/14</strain>
    </source>
</reference>
<proteinExistence type="predicted"/>
<dbReference type="EMBL" id="CAJVQB010008280">
    <property type="protein sequence ID" value="CAG8716647.1"/>
    <property type="molecule type" value="Genomic_DNA"/>
</dbReference>
<dbReference type="Proteomes" id="UP000789901">
    <property type="component" value="Unassembled WGS sequence"/>
</dbReference>
<keyword evidence="3" id="KW-1185">Reference proteome</keyword>
<feature type="non-terminal residue" evidence="2">
    <location>
        <position position="55"/>
    </location>
</feature>
<gene>
    <name evidence="2" type="ORF">GMARGA_LOCUS13184</name>
</gene>
<organism evidence="2 3">
    <name type="scientific">Gigaspora margarita</name>
    <dbReference type="NCBI Taxonomy" id="4874"/>
    <lineage>
        <taxon>Eukaryota</taxon>
        <taxon>Fungi</taxon>
        <taxon>Fungi incertae sedis</taxon>
        <taxon>Mucoromycota</taxon>
        <taxon>Glomeromycotina</taxon>
        <taxon>Glomeromycetes</taxon>
        <taxon>Diversisporales</taxon>
        <taxon>Gigasporaceae</taxon>
        <taxon>Gigaspora</taxon>
    </lineage>
</organism>
<feature type="compositionally biased region" description="Basic and acidic residues" evidence="1">
    <location>
        <begin position="1"/>
        <end position="12"/>
    </location>
</feature>
<feature type="region of interest" description="Disordered" evidence="1">
    <location>
        <begin position="1"/>
        <end position="21"/>
    </location>
</feature>
<comment type="caution">
    <text evidence="2">The sequence shown here is derived from an EMBL/GenBank/DDBJ whole genome shotgun (WGS) entry which is preliminary data.</text>
</comment>
<name>A0ABN7V196_GIGMA</name>